<organism evidence="3 4">
    <name type="scientific">Loigolactobacillus bifermentans DSM 20003</name>
    <dbReference type="NCBI Taxonomy" id="1423726"/>
    <lineage>
        <taxon>Bacteria</taxon>
        <taxon>Bacillati</taxon>
        <taxon>Bacillota</taxon>
        <taxon>Bacilli</taxon>
        <taxon>Lactobacillales</taxon>
        <taxon>Lactobacillaceae</taxon>
        <taxon>Loigolactobacillus</taxon>
    </lineage>
</organism>
<dbReference type="STRING" id="1423726.FC07_GL000998"/>
<evidence type="ECO:0000313" key="4">
    <source>
        <dbReference type="Proteomes" id="UP000051461"/>
    </source>
</evidence>
<evidence type="ECO:0000256" key="1">
    <source>
        <dbReference type="SAM" id="MobiDB-lite"/>
    </source>
</evidence>
<evidence type="ECO:0000313" key="3">
    <source>
        <dbReference type="EMBL" id="KRK40286.1"/>
    </source>
</evidence>
<dbReference type="Proteomes" id="UP000051461">
    <property type="component" value="Unassembled WGS sequence"/>
</dbReference>
<keyword evidence="2" id="KW-0812">Transmembrane</keyword>
<dbReference type="AlphaFoldDB" id="A0A0R1H1D4"/>
<gene>
    <name evidence="3" type="ORF">FC07_GL000998</name>
</gene>
<comment type="caution">
    <text evidence="3">The sequence shown here is derived from an EMBL/GenBank/DDBJ whole genome shotgun (WGS) entry which is preliminary data.</text>
</comment>
<feature type="region of interest" description="Disordered" evidence="1">
    <location>
        <begin position="43"/>
        <end position="80"/>
    </location>
</feature>
<proteinExistence type="predicted"/>
<keyword evidence="4" id="KW-1185">Reference proteome</keyword>
<feature type="transmembrane region" description="Helical" evidence="2">
    <location>
        <begin position="6"/>
        <end position="28"/>
    </location>
</feature>
<keyword evidence="2" id="KW-1133">Transmembrane helix</keyword>
<evidence type="ECO:0000256" key="2">
    <source>
        <dbReference type="SAM" id="Phobius"/>
    </source>
</evidence>
<keyword evidence="2" id="KW-0472">Membrane</keyword>
<name>A0A0R1H1D4_9LACO</name>
<reference evidence="3 4" key="1">
    <citation type="journal article" date="2015" name="Genome Announc.">
        <title>Expanding the biotechnology potential of lactobacilli through comparative genomics of 213 strains and associated genera.</title>
        <authorList>
            <person name="Sun Z."/>
            <person name="Harris H.M."/>
            <person name="McCann A."/>
            <person name="Guo C."/>
            <person name="Argimon S."/>
            <person name="Zhang W."/>
            <person name="Yang X."/>
            <person name="Jeffery I.B."/>
            <person name="Cooney J.C."/>
            <person name="Kagawa T.F."/>
            <person name="Liu W."/>
            <person name="Song Y."/>
            <person name="Salvetti E."/>
            <person name="Wrobel A."/>
            <person name="Rasinkangas P."/>
            <person name="Parkhill J."/>
            <person name="Rea M.C."/>
            <person name="O'Sullivan O."/>
            <person name="Ritari J."/>
            <person name="Douillard F.P."/>
            <person name="Paul Ross R."/>
            <person name="Yang R."/>
            <person name="Briner A.E."/>
            <person name="Felis G.E."/>
            <person name="de Vos W.M."/>
            <person name="Barrangou R."/>
            <person name="Klaenhammer T.R."/>
            <person name="Caufield P.W."/>
            <person name="Cui Y."/>
            <person name="Zhang H."/>
            <person name="O'Toole P.W."/>
        </authorList>
    </citation>
    <scope>NUCLEOTIDE SEQUENCE [LARGE SCALE GENOMIC DNA]</scope>
    <source>
        <strain evidence="3 4">DSM 20003</strain>
    </source>
</reference>
<protein>
    <submittedName>
        <fullName evidence="3">Uncharacterized protein</fullName>
    </submittedName>
</protein>
<dbReference type="PATRIC" id="fig|1423726.3.peg.1033"/>
<feature type="compositionally biased region" description="Basic and acidic residues" evidence="1">
    <location>
        <begin position="50"/>
        <end position="71"/>
    </location>
</feature>
<accession>A0A0R1H1D4</accession>
<sequence>MVLLLLLIWFPLKLLALPLLLVVLFYSIRGGHHAQHRAWQRAAMRQRRREQREQRYETRHQHTRKDAQDVKVEDDDWSDF</sequence>
<dbReference type="EMBL" id="AZDA01000017">
    <property type="protein sequence ID" value="KRK40286.1"/>
    <property type="molecule type" value="Genomic_DNA"/>
</dbReference>